<gene>
    <name evidence="1" type="ORF">SAMN03080615_01704</name>
</gene>
<dbReference type="RefSeq" id="WP_139203163.1">
    <property type="nucleotide sequence ID" value="NZ_AP025284.1"/>
</dbReference>
<dbReference type="EMBL" id="FOGB01000004">
    <property type="protein sequence ID" value="SEQ49956.1"/>
    <property type="molecule type" value="Genomic_DNA"/>
</dbReference>
<dbReference type="STRING" id="355243.SAMN03080615_01704"/>
<name>A0A1H9GIP0_9GAMM</name>
<organism evidence="1 2">
    <name type="scientific">Amphritea atlantica</name>
    <dbReference type="NCBI Taxonomy" id="355243"/>
    <lineage>
        <taxon>Bacteria</taxon>
        <taxon>Pseudomonadati</taxon>
        <taxon>Pseudomonadota</taxon>
        <taxon>Gammaproteobacteria</taxon>
        <taxon>Oceanospirillales</taxon>
        <taxon>Oceanospirillaceae</taxon>
        <taxon>Amphritea</taxon>
    </lineage>
</organism>
<evidence type="ECO:0000313" key="2">
    <source>
        <dbReference type="Proteomes" id="UP000198749"/>
    </source>
</evidence>
<evidence type="ECO:0000313" key="1">
    <source>
        <dbReference type="EMBL" id="SEQ49956.1"/>
    </source>
</evidence>
<sequence length="101" mass="11779">MTEIIPTLKKQTFSRKASGETRFTPRPKDLLEDDYLCQLDLSVNKVRRCHVSIELQPSQGDFVFRRRRLKTGRPERPYPRAACMPSVGMITVHTSVYLQQR</sequence>
<proteinExistence type="predicted"/>
<dbReference type="AlphaFoldDB" id="A0A1H9GIP0"/>
<keyword evidence="2" id="KW-1185">Reference proteome</keyword>
<protein>
    <submittedName>
        <fullName evidence="1">Uncharacterized protein</fullName>
    </submittedName>
</protein>
<dbReference type="Proteomes" id="UP000198749">
    <property type="component" value="Unassembled WGS sequence"/>
</dbReference>
<accession>A0A1H9GIP0</accession>
<reference evidence="2" key="1">
    <citation type="submission" date="2016-10" db="EMBL/GenBank/DDBJ databases">
        <authorList>
            <person name="Varghese N."/>
            <person name="Submissions S."/>
        </authorList>
    </citation>
    <scope>NUCLEOTIDE SEQUENCE [LARGE SCALE GENOMIC DNA]</scope>
    <source>
        <strain evidence="2">DSM 18887</strain>
    </source>
</reference>
<dbReference type="OrthoDB" id="7066673at2"/>